<protein>
    <submittedName>
        <fullName evidence="7">Lysylphosphatidylglycerol synthase transmembrane domain-containing protein</fullName>
    </submittedName>
</protein>
<evidence type="ECO:0000256" key="2">
    <source>
        <dbReference type="ARBA" id="ARBA00022475"/>
    </source>
</evidence>
<dbReference type="InterPro" id="IPR022791">
    <property type="entry name" value="L-PG_synthase/AglD"/>
</dbReference>
<comment type="caution">
    <text evidence="7">The sequence shown here is derived from an EMBL/GenBank/DDBJ whole genome shotgun (WGS) entry which is preliminary data.</text>
</comment>
<dbReference type="EMBL" id="JBHMEW010000011">
    <property type="protein sequence ID" value="MFB9210865.1"/>
    <property type="molecule type" value="Genomic_DNA"/>
</dbReference>
<dbReference type="RefSeq" id="WP_290247411.1">
    <property type="nucleotide sequence ID" value="NZ_JAUFQT010000001.1"/>
</dbReference>
<evidence type="ECO:0000313" key="7">
    <source>
        <dbReference type="EMBL" id="MFB9210865.1"/>
    </source>
</evidence>
<evidence type="ECO:0000256" key="1">
    <source>
        <dbReference type="ARBA" id="ARBA00004651"/>
    </source>
</evidence>
<feature type="transmembrane region" description="Helical" evidence="6">
    <location>
        <begin position="7"/>
        <end position="26"/>
    </location>
</feature>
<evidence type="ECO:0000313" key="8">
    <source>
        <dbReference type="Proteomes" id="UP001589654"/>
    </source>
</evidence>
<feature type="transmembrane region" description="Helical" evidence="6">
    <location>
        <begin position="297"/>
        <end position="328"/>
    </location>
</feature>
<organism evidence="7 8">
    <name type="scientific">Echinicola jeungdonensis</name>
    <dbReference type="NCBI Taxonomy" id="709343"/>
    <lineage>
        <taxon>Bacteria</taxon>
        <taxon>Pseudomonadati</taxon>
        <taxon>Bacteroidota</taxon>
        <taxon>Cytophagia</taxon>
        <taxon>Cytophagales</taxon>
        <taxon>Cyclobacteriaceae</taxon>
        <taxon>Echinicola</taxon>
    </lineage>
</organism>
<keyword evidence="8" id="KW-1185">Reference proteome</keyword>
<feature type="transmembrane region" description="Helical" evidence="6">
    <location>
        <begin position="168"/>
        <end position="186"/>
    </location>
</feature>
<keyword evidence="4 6" id="KW-1133">Transmembrane helix</keyword>
<reference evidence="7 8" key="1">
    <citation type="submission" date="2024-09" db="EMBL/GenBank/DDBJ databases">
        <authorList>
            <person name="Sun Q."/>
            <person name="Mori K."/>
        </authorList>
    </citation>
    <scope>NUCLEOTIDE SEQUENCE [LARGE SCALE GENOMIC DNA]</scope>
    <source>
        <strain evidence="7 8">CECT 7682</strain>
    </source>
</reference>
<dbReference type="PANTHER" id="PTHR39087:SF2">
    <property type="entry name" value="UPF0104 MEMBRANE PROTEIN MJ1595"/>
    <property type="match status" value="1"/>
</dbReference>
<feature type="transmembrane region" description="Helical" evidence="6">
    <location>
        <begin position="127"/>
        <end position="148"/>
    </location>
</feature>
<proteinExistence type="predicted"/>
<dbReference type="Proteomes" id="UP001589654">
    <property type="component" value="Unassembled WGS sequence"/>
</dbReference>
<evidence type="ECO:0000256" key="4">
    <source>
        <dbReference type="ARBA" id="ARBA00022989"/>
    </source>
</evidence>
<evidence type="ECO:0000256" key="3">
    <source>
        <dbReference type="ARBA" id="ARBA00022692"/>
    </source>
</evidence>
<keyword evidence="3 6" id="KW-0812">Transmembrane</keyword>
<keyword evidence="5 6" id="KW-0472">Membrane</keyword>
<keyword evidence="2" id="KW-1003">Cell membrane</keyword>
<evidence type="ECO:0000256" key="5">
    <source>
        <dbReference type="ARBA" id="ARBA00023136"/>
    </source>
</evidence>
<name>A0ABV5J3S3_9BACT</name>
<comment type="subcellular location">
    <subcellularLocation>
        <location evidence="1">Cell membrane</location>
        <topology evidence="1">Multi-pass membrane protein</topology>
    </subcellularLocation>
</comment>
<dbReference type="PANTHER" id="PTHR39087">
    <property type="entry name" value="UPF0104 MEMBRANE PROTEIN MJ1595"/>
    <property type="match status" value="1"/>
</dbReference>
<sequence>MRLSTKQWIQVGISLVVAIWIFWFLYKDVKMESLLEALQQASLFWIFMSVFISVLGYGLRAWRWKLLIEGDVGKKVKSSHSFWALMVGYLVNLLVPRAGEVARCGVLKRTDNLQVSKLLGTVILERMIDLLFLLGVMVLAFVVEHEVFVQLAGDLVSLETLAVSLKSYMPLLLGGVILIGIILNWVRKRYRDHGLVQKFQHFMREFFQGMKSLRQVTHPKSFWMASTCIWIIYFLMMYFVAIAIPSTANLSPSAVLMVMVMGSIGMIAPVQGGIGTFHALVAFILMTYGLTEEEGKIIAVIIHSSQVLTVLLLGALGLFMVAKITLVAKLKPEKLRSK</sequence>
<dbReference type="NCBIfam" id="TIGR00374">
    <property type="entry name" value="flippase-like domain"/>
    <property type="match status" value="1"/>
</dbReference>
<feature type="transmembrane region" description="Helical" evidence="6">
    <location>
        <begin position="274"/>
        <end position="291"/>
    </location>
</feature>
<feature type="transmembrane region" description="Helical" evidence="6">
    <location>
        <begin position="222"/>
        <end position="244"/>
    </location>
</feature>
<feature type="transmembrane region" description="Helical" evidence="6">
    <location>
        <begin position="38"/>
        <end position="59"/>
    </location>
</feature>
<accession>A0ABV5J3S3</accession>
<evidence type="ECO:0000256" key="6">
    <source>
        <dbReference type="SAM" id="Phobius"/>
    </source>
</evidence>
<gene>
    <name evidence="7" type="ORF">ACFFUR_03540</name>
</gene>
<dbReference type="Pfam" id="PF03706">
    <property type="entry name" value="LPG_synthase_TM"/>
    <property type="match status" value="1"/>
</dbReference>